<dbReference type="EMBL" id="PKUR01000002">
    <property type="protein sequence ID" value="PLW86042.1"/>
    <property type="molecule type" value="Genomic_DNA"/>
</dbReference>
<dbReference type="NCBIfam" id="NF041730">
    <property type="entry name" value="XrtH_assoc"/>
    <property type="match status" value="1"/>
</dbReference>
<dbReference type="Proteomes" id="UP000235162">
    <property type="component" value="Unassembled WGS sequence"/>
</dbReference>
<organism evidence="2 3">
    <name type="scientific">Halioglobus japonicus</name>
    <dbReference type="NCBI Taxonomy" id="930805"/>
    <lineage>
        <taxon>Bacteria</taxon>
        <taxon>Pseudomonadati</taxon>
        <taxon>Pseudomonadota</taxon>
        <taxon>Gammaproteobacteria</taxon>
        <taxon>Cellvibrionales</taxon>
        <taxon>Halieaceae</taxon>
        <taxon>Halioglobus</taxon>
    </lineage>
</organism>
<protein>
    <submittedName>
        <fullName evidence="2">Uncharacterized protein</fullName>
    </submittedName>
</protein>
<keyword evidence="1" id="KW-0472">Membrane</keyword>
<sequence length="209" mass="23271">MSPLPENRHLRQFLLFVFALIIPCFALWTVAADMVAMPVVGLSNIILGNWFPYAVDSIIFQNSDVYLLTQFGEAGGRPVPAEQSEYQFGFQINPAILSYSLPFYATLHFATQKDEYLTSFLAGVLILYPFILFGLVSLCMKDLMVNLGALFMEHPGVFIPNGNVIGLLYQLNVLIVPTVAPIAVWAWQSQNTDLFTSILGTRQEVAEEA</sequence>
<accession>A0AAP8SMX9</accession>
<feature type="transmembrane region" description="Helical" evidence="1">
    <location>
        <begin position="12"/>
        <end position="31"/>
    </location>
</feature>
<dbReference type="InterPro" id="IPR049823">
    <property type="entry name" value="XrtH_assoc"/>
</dbReference>
<dbReference type="AlphaFoldDB" id="A0AAP8SMX9"/>
<keyword evidence="1" id="KW-0812">Transmembrane</keyword>
<reference evidence="2 3" key="1">
    <citation type="submission" date="2018-01" db="EMBL/GenBank/DDBJ databases">
        <title>The draft genome sequence of Halioglobus japonicus S1-36.</title>
        <authorList>
            <person name="Du Z.-J."/>
            <person name="Shi M.-J."/>
        </authorList>
    </citation>
    <scope>NUCLEOTIDE SEQUENCE [LARGE SCALE GENOMIC DNA]</scope>
    <source>
        <strain evidence="2 3">S1-36</strain>
    </source>
</reference>
<dbReference type="KEGG" id="hja:BST95_07155"/>
<gene>
    <name evidence="2" type="ORF">C0029_06200</name>
</gene>
<keyword evidence="3" id="KW-1185">Reference proteome</keyword>
<feature type="transmembrane region" description="Helical" evidence="1">
    <location>
        <begin position="116"/>
        <end position="138"/>
    </location>
</feature>
<evidence type="ECO:0000313" key="2">
    <source>
        <dbReference type="EMBL" id="PLW86042.1"/>
    </source>
</evidence>
<dbReference type="RefSeq" id="WP_084198695.1">
    <property type="nucleotide sequence ID" value="NZ_BMYL01000002.1"/>
</dbReference>
<evidence type="ECO:0000256" key="1">
    <source>
        <dbReference type="SAM" id="Phobius"/>
    </source>
</evidence>
<keyword evidence="1" id="KW-1133">Transmembrane helix</keyword>
<evidence type="ECO:0000313" key="3">
    <source>
        <dbReference type="Proteomes" id="UP000235162"/>
    </source>
</evidence>
<comment type="caution">
    <text evidence="2">The sequence shown here is derived from an EMBL/GenBank/DDBJ whole genome shotgun (WGS) entry which is preliminary data.</text>
</comment>
<name>A0AAP8SMX9_9GAMM</name>
<proteinExistence type="predicted"/>